<dbReference type="OrthoDB" id="1670002at2759"/>
<protein>
    <recommendedName>
        <fullName evidence="4">Retrotransposon gag domain-containing protein</fullName>
    </recommendedName>
</protein>
<dbReference type="AlphaFoldDB" id="A0A7J0E5E2"/>
<gene>
    <name evidence="2" type="ORF">Acr_01g0006860</name>
</gene>
<dbReference type="EMBL" id="BJWL01000001">
    <property type="protein sequence ID" value="GFY80877.1"/>
    <property type="molecule type" value="Genomic_DNA"/>
</dbReference>
<proteinExistence type="predicted"/>
<name>A0A7J0E5E2_9ERIC</name>
<dbReference type="Proteomes" id="UP000585474">
    <property type="component" value="Unassembled WGS sequence"/>
</dbReference>
<sequence>MMEDHDVQMASMMNKIESLGESNQAVDNPPKLQDVTESSAKQQETQNNLQVLADGSIPIDQLDEIILGAIKDKYEGTLKSSLTYAKPYTQKIDQLKIPVGYPPPKFQQFDDKGNPKQYMLILWKRATMLELMEIFSSSNLFVHSRAMLLIGSRQWKDEPVVDYFNRWRNLSLNCKDKLCETSVIEMCIQGMQWGLCYILQGIKPRIFEELAMQAHDMELSIATNGRMQVLRRLMAHADSSPTITSTSYYFAHPGISANAFTASSSVSWIIDSDASDHMTSCSSIFDSYLTCSGKDKEPKTGKVIDSGKAHGGLYFLEFPPHSPVSCGLTLQVDKGTFSDASIGAISEVLSRAIDSGVVTNSNALVTAGSSCLRVSKSKEFGPSTEPTLPSEVDTVSPLGVSKFSNCSPFATLPAPEE</sequence>
<reference evidence="2 3" key="1">
    <citation type="submission" date="2019-07" db="EMBL/GenBank/DDBJ databases">
        <title>De Novo Assembly of kiwifruit Actinidia rufa.</title>
        <authorList>
            <person name="Sugita-Konishi S."/>
            <person name="Sato K."/>
            <person name="Mori E."/>
            <person name="Abe Y."/>
            <person name="Kisaki G."/>
            <person name="Hamano K."/>
            <person name="Suezawa K."/>
            <person name="Otani M."/>
            <person name="Fukuda T."/>
            <person name="Manabe T."/>
            <person name="Gomi K."/>
            <person name="Tabuchi M."/>
            <person name="Akimitsu K."/>
            <person name="Kataoka I."/>
        </authorList>
    </citation>
    <scope>NUCLEOTIDE SEQUENCE [LARGE SCALE GENOMIC DNA]</scope>
    <source>
        <strain evidence="3">cv. Fuchu</strain>
    </source>
</reference>
<evidence type="ECO:0008006" key="4">
    <source>
        <dbReference type="Google" id="ProtNLM"/>
    </source>
</evidence>
<evidence type="ECO:0000256" key="1">
    <source>
        <dbReference type="SAM" id="MobiDB-lite"/>
    </source>
</evidence>
<evidence type="ECO:0000313" key="3">
    <source>
        <dbReference type="Proteomes" id="UP000585474"/>
    </source>
</evidence>
<feature type="region of interest" description="Disordered" evidence="1">
    <location>
        <begin position="21"/>
        <end position="45"/>
    </location>
</feature>
<feature type="compositionally biased region" description="Polar residues" evidence="1">
    <location>
        <begin position="35"/>
        <end position="45"/>
    </location>
</feature>
<dbReference type="PANTHER" id="PTHR33437">
    <property type="entry name" value="OS06G0361200 PROTEIN"/>
    <property type="match status" value="1"/>
</dbReference>
<evidence type="ECO:0000313" key="2">
    <source>
        <dbReference type="EMBL" id="GFY80877.1"/>
    </source>
</evidence>
<keyword evidence="3" id="KW-1185">Reference proteome</keyword>
<accession>A0A7J0E5E2</accession>
<comment type="caution">
    <text evidence="2">The sequence shown here is derived from an EMBL/GenBank/DDBJ whole genome shotgun (WGS) entry which is preliminary data.</text>
</comment>
<organism evidence="2 3">
    <name type="scientific">Actinidia rufa</name>
    <dbReference type="NCBI Taxonomy" id="165716"/>
    <lineage>
        <taxon>Eukaryota</taxon>
        <taxon>Viridiplantae</taxon>
        <taxon>Streptophyta</taxon>
        <taxon>Embryophyta</taxon>
        <taxon>Tracheophyta</taxon>
        <taxon>Spermatophyta</taxon>
        <taxon>Magnoliopsida</taxon>
        <taxon>eudicotyledons</taxon>
        <taxon>Gunneridae</taxon>
        <taxon>Pentapetalae</taxon>
        <taxon>asterids</taxon>
        <taxon>Ericales</taxon>
        <taxon>Actinidiaceae</taxon>
        <taxon>Actinidia</taxon>
    </lineage>
</organism>